<proteinExistence type="predicted"/>
<accession>A0A4Z1G9X4</accession>
<dbReference type="AlphaFoldDB" id="A0A4Z1G9X4"/>
<evidence type="ECO:0000256" key="1">
    <source>
        <dbReference type="SAM" id="MobiDB-lite"/>
    </source>
</evidence>
<sequence length="61" mass="6767">MSAATRFLSVVKGCQAFSSVLKRSQAFSSDLLRGTGRSNKDSKLESLQRSIIRKKTTSMNR</sequence>
<evidence type="ECO:0000313" key="3">
    <source>
        <dbReference type="Proteomes" id="UP000297814"/>
    </source>
</evidence>
<comment type="caution">
    <text evidence="2">The sequence shown here is derived from an EMBL/GenBank/DDBJ whole genome shotgun (WGS) entry which is preliminary data.</text>
</comment>
<reference evidence="2 3" key="1">
    <citation type="submission" date="2017-12" db="EMBL/GenBank/DDBJ databases">
        <title>Comparative genomics of Botrytis spp.</title>
        <authorList>
            <person name="Valero-Jimenez C.A."/>
            <person name="Tapia P."/>
            <person name="Veloso J."/>
            <person name="Silva-Moreno E."/>
            <person name="Staats M."/>
            <person name="Valdes J.H."/>
            <person name="Van Kan J.A.L."/>
        </authorList>
    </citation>
    <scope>NUCLEOTIDE SEQUENCE [LARGE SCALE GENOMIC DNA]</scope>
    <source>
        <strain evidence="2 3">Bh0001</strain>
    </source>
</reference>
<dbReference type="EMBL" id="PQXK01000396">
    <property type="protein sequence ID" value="TGO31839.1"/>
    <property type="molecule type" value="Genomic_DNA"/>
</dbReference>
<feature type="compositionally biased region" description="Basic residues" evidence="1">
    <location>
        <begin position="51"/>
        <end position="61"/>
    </location>
</feature>
<organism evidence="2 3">
    <name type="scientific">Botrytis hyacinthi</name>
    <dbReference type="NCBI Taxonomy" id="278943"/>
    <lineage>
        <taxon>Eukaryota</taxon>
        <taxon>Fungi</taxon>
        <taxon>Dikarya</taxon>
        <taxon>Ascomycota</taxon>
        <taxon>Pezizomycotina</taxon>
        <taxon>Leotiomycetes</taxon>
        <taxon>Helotiales</taxon>
        <taxon>Sclerotiniaceae</taxon>
        <taxon>Botrytis</taxon>
    </lineage>
</organism>
<evidence type="ECO:0000313" key="2">
    <source>
        <dbReference type="EMBL" id="TGO31839.1"/>
    </source>
</evidence>
<dbReference type="Proteomes" id="UP000297814">
    <property type="component" value="Unassembled WGS sequence"/>
</dbReference>
<protein>
    <submittedName>
        <fullName evidence="2">Uncharacterized protein</fullName>
    </submittedName>
</protein>
<gene>
    <name evidence="2" type="ORF">BHYA_0399g00020</name>
</gene>
<name>A0A4Z1G9X4_9HELO</name>
<feature type="region of interest" description="Disordered" evidence="1">
    <location>
        <begin position="32"/>
        <end position="61"/>
    </location>
</feature>
<keyword evidence="3" id="KW-1185">Reference proteome</keyword>